<accession>A0A381ZHW1</accession>
<evidence type="ECO:0000313" key="1">
    <source>
        <dbReference type="EMBL" id="SVA88918.1"/>
    </source>
</evidence>
<protein>
    <submittedName>
        <fullName evidence="1">Uncharacterized protein</fullName>
    </submittedName>
</protein>
<organism evidence="1">
    <name type="scientific">marine metagenome</name>
    <dbReference type="NCBI Taxonomy" id="408172"/>
    <lineage>
        <taxon>unclassified sequences</taxon>
        <taxon>metagenomes</taxon>
        <taxon>ecological metagenomes</taxon>
    </lineage>
</organism>
<dbReference type="AlphaFoldDB" id="A0A381ZHW1"/>
<proteinExistence type="predicted"/>
<name>A0A381ZHW1_9ZZZZ</name>
<reference evidence="1" key="1">
    <citation type="submission" date="2018-05" db="EMBL/GenBank/DDBJ databases">
        <authorList>
            <person name="Lanie J.A."/>
            <person name="Ng W.-L."/>
            <person name="Kazmierczak K.M."/>
            <person name="Andrzejewski T.M."/>
            <person name="Davidsen T.M."/>
            <person name="Wayne K.J."/>
            <person name="Tettelin H."/>
            <person name="Glass J.I."/>
            <person name="Rusch D."/>
            <person name="Podicherti R."/>
            <person name="Tsui H.-C.T."/>
            <person name="Winkler M.E."/>
        </authorList>
    </citation>
    <scope>NUCLEOTIDE SEQUENCE</scope>
</reference>
<gene>
    <name evidence="1" type="ORF">METZ01_LOCUS141772</name>
</gene>
<sequence length="94" mass="10790">MIRFLQDFSKGEETDMKERPAYVPLPQYVRYCVDDLKAFFFESRMAQRPQDSEPELQTWFWGDTAGGQLVAAIAKYMVDTGDEAMARVSNGIAR</sequence>
<dbReference type="EMBL" id="UINC01021416">
    <property type="protein sequence ID" value="SVA88918.1"/>
    <property type="molecule type" value="Genomic_DNA"/>
</dbReference>